<sequence>MALTAKLHQTQERNAHLVAANTEPQERINSIAEAYATLIGDAMNLAELKEHMPTPFHNNDPQWCAQAAAVCRSTSSIR</sequence>
<dbReference type="KEGG" id="mxe:MYXE_20120"/>
<proteinExistence type="predicted"/>
<evidence type="ECO:0000313" key="1">
    <source>
        <dbReference type="EMBL" id="BBU22222.1"/>
    </source>
</evidence>
<dbReference type="AlphaFoldDB" id="A0AAD1M0U8"/>
<organism evidence="1 2">
    <name type="scientific">Mycobacterium xenopi</name>
    <dbReference type="NCBI Taxonomy" id="1789"/>
    <lineage>
        <taxon>Bacteria</taxon>
        <taxon>Bacillati</taxon>
        <taxon>Actinomycetota</taxon>
        <taxon>Actinomycetes</taxon>
        <taxon>Mycobacteriales</taxon>
        <taxon>Mycobacteriaceae</taxon>
        <taxon>Mycobacterium</taxon>
    </lineage>
</organism>
<reference evidence="1 2" key="1">
    <citation type="submission" date="2019-12" db="EMBL/GenBank/DDBJ databases">
        <title>Complete genome sequence of Mycolicibacterium xenopi str. JCM15661T.</title>
        <authorList>
            <person name="Yoshida M."/>
            <person name="Fukano H."/>
            <person name="Asakura T."/>
            <person name="Hoshino Y."/>
        </authorList>
    </citation>
    <scope>NUCLEOTIDE SEQUENCE [LARGE SCALE GENOMIC DNA]</scope>
    <source>
        <strain evidence="1 2">JCM 15661T</strain>
    </source>
</reference>
<dbReference type="EMBL" id="AP022314">
    <property type="protein sequence ID" value="BBU22222.1"/>
    <property type="molecule type" value="Genomic_DNA"/>
</dbReference>
<dbReference type="RefSeq" id="WP_085194942.1">
    <property type="nucleotide sequence ID" value="NZ_AP022314.1"/>
</dbReference>
<name>A0AAD1M0U8_MYCXE</name>
<dbReference type="Proteomes" id="UP000464624">
    <property type="component" value="Chromosome"/>
</dbReference>
<accession>A0AAD1M0U8</accession>
<protein>
    <submittedName>
        <fullName evidence="1">Uncharacterized protein</fullName>
    </submittedName>
</protein>
<evidence type="ECO:0000313" key="2">
    <source>
        <dbReference type="Proteomes" id="UP000464624"/>
    </source>
</evidence>
<gene>
    <name evidence="1" type="ORF">MYXE_20120</name>
</gene>